<protein>
    <submittedName>
        <fullName evidence="1">Uncharacterized protein</fullName>
    </submittedName>
</protein>
<keyword evidence="2" id="KW-1185">Reference proteome</keyword>
<reference evidence="2" key="1">
    <citation type="journal article" date="2014" name="Genome Announc.">
        <title>Draft genome sequences of six enterohepatic helicobacter species isolated from humans and one from rhesus macaques.</title>
        <authorList>
            <person name="Shen Z."/>
            <person name="Sheh A."/>
            <person name="Young S.K."/>
            <person name="Abouelliel A."/>
            <person name="Ward D.V."/>
            <person name="Earl A.M."/>
            <person name="Fox J.G."/>
        </authorList>
    </citation>
    <scope>NUCLEOTIDE SEQUENCE [LARGE SCALE GENOMIC DNA]</scope>
    <source>
        <strain evidence="2">MIT 98-5489</strain>
    </source>
</reference>
<dbReference type="EMBL" id="DS990443">
    <property type="protein sequence ID" value="EEQ63455.1"/>
    <property type="molecule type" value="Genomic_DNA"/>
</dbReference>
<name>C5EZL1_9HELI</name>
<accession>C5EZL1</accession>
<dbReference type="HOGENOM" id="CLU_3328720_0_0_7"/>
<gene>
    <name evidence="1" type="ORF">HPMG_00912</name>
</gene>
<dbReference type="Proteomes" id="UP000003953">
    <property type="component" value="Unassembled WGS sequence"/>
</dbReference>
<proteinExistence type="predicted"/>
<evidence type="ECO:0000313" key="2">
    <source>
        <dbReference type="Proteomes" id="UP000003953"/>
    </source>
</evidence>
<sequence>MLHIHSIYIFYVNCSTISYNIAINYKTSITCPTIHIYY</sequence>
<evidence type="ECO:0000313" key="1">
    <source>
        <dbReference type="EMBL" id="EEQ63455.1"/>
    </source>
</evidence>
<dbReference type="AlphaFoldDB" id="C5EZL1"/>
<organism evidence="1 2">
    <name type="scientific">Helicobacter pullorum MIT 98-5489</name>
    <dbReference type="NCBI Taxonomy" id="537972"/>
    <lineage>
        <taxon>Bacteria</taxon>
        <taxon>Pseudomonadati</taxon>
        <taxon>Campylobacterota</taxon>
        <taxon>Epsilonproteobacteria</taxon>
        <taxon>Campylobacterales</taxon>
        <taxon>Helicobacteraceae</taxon>
        <taxon>Helicobacter</taxon>
    </lineage>
</organism>